<dbReference type="PROSITE" id="PS00175">
    <property type="entry name" value="PG_MUTASE"/>
    <property type="match status" value="1"/>
</dbReference>
<keyword evidence="1" id="KW-0378">Hydrolase</keyword>
<evidence type="ECO:0000256" key="4">
    <source>
        <dbReference type="SAM" id="MobiDB-lite"/>
    </source>
</evidence>
<feature type="active site" description="Tele-phosphohistidine intermediate" evidence="2">
    <location>
        <position position="26"/>
    </location>
</feature>
<dbReference type="CDD" id="cd07067">
    <property type="entry name" value="HP_PGM_like"/>
    <property type="match status" value="1"/>
</dbReference>
<accession>A0A8H7SXP7</accession>
<dbReference type="EMBL" id="JAFJYH010000477">
    <property type="protein sequence ID" value="KAG4411439.1"/>
    <property type="molecule type" value="Genomic_DNA"/>
</dbReference>
<evidence type="ECO:0000256" key="3">
    <source>
        <dbReference type="PIRSR" id="PIRSR613078-2"/>
    </source>
</evidence>
<evidence type="ECO:0000256" key="1">
    <source>
        <dbReference type="ARBA" id="ARBA00022801"/>
    </source>
</evidence>
<dbReference type="Pfam" id="PF00300">
    <property type="entry name" value="His_Phos_1"/>
    <property type="match status" value="1"/>
</dbReference>
<dbReference type="InterPro" id="IPR029033">
    <property type="entry name" value="His_PPase_superfam"/>
</dbReference>
<feature type="compositionally biased region" description="Polar residues" evidence="4">
    <location>
        <begin position="253"/>
        <end position="264"/>
    </location>
</feature>
<dbReference type="PANTHER" id="PTHR46517">
    <property type="entry name" value="FRUCTOSE-2,6-BISPHOSPHATASE TIGAR"/>
    <property type="match status" value="1"/>
</dbReference>
<organism evidence="5 6">
    <name type="scientific">Cadophora malorum</name>
    <dbReference type="NCBI Taxonomy" id="108018"/>
    <lineage>
        <taxon>Eukaryota</taxon>
        <taxon>Fungi</taxon>
        <taxon>Dikarya</taxon>
        <taxon>Ascomycota</taxon>
        <taxon>Pezizomycotina</taxon>
        <taxon>Leotiomycetes</taxon>
        <taxon>Helotiales</taxon>
        <taxon>Ploettnerulaceae</taxon>
        <taxon>Cadophora</taxon>
    </lineage>
</organism>
<dbReference type="PANTHER" id="PTHR46517:SF1">
    <property type="entry name" value="FRUCTOSE-2,6-BISPHOSPHATASE TIGAR"/>
    <property type="match status" value="1"/>
</dbReference>
<dbReference type="GO" id="GO:0045820">
    <property type="term" value="P:negative regulation of glycolytic process"/>
    <property type="evidence" value="ECO:0007669"/>
    <property type="project" value="TreeGrafter"/>
</dbReference>
<name>A0A8H7SXP7_9HELO</name>
<dbReference type="AlphaFoldDB" id="A0A8H7SXP7"/>
<feature type="compositionally biased region" description="Basic and acidic residues" evidence="4">
    <location>
        <begin position="129"/>
        <end position="143"/>
    </location>
</feature>
<reference evidence="5" key="1">
    <citation type="submission" date="2021-02" db="EMBL/GenBank/DDBJ databases">
        <title>Genome sequence Cadophora malorum strain M34.</title>
        <authorList>
            <person name="Stefanovic E."/>
            <person name="Vu D."/>
            <person name="Scully C."/>
            <person name="Dijksterhuis J."/>
            <person name="Roader J."/>
            <person name="Houbraken J."/>
        </authorList>
    </citation>
    <scope>NUCLEOTIDE SEQUENCE</scope>
    <source>
        <strain evidence="5">M34</strain>
    </source>
</reference>
<feature type="region of interest" description="Disordered" evidence="4">
    <location>
        <begin position="119"/>
        <end position="143"/>
    </location>
</feature>
<dbReference type="Gene3D" id="3.40.50.1240">
    <property type="entry name" value="Phosphoglycerate mutase-like"/>
    <property type="match status" value="1"/>
</dbReference>
<feature type="binding site" evidence="3">
    <location>
        <begin position="25"/>
        <end position="32"/>
    </location>
    <ligand>
        <name>substrate</name>
    </ligand>
</feature>
<comment type="caution">
    <text evidence="5">The sequence shown here is derived from an EMBL/GenBank/DDBJ whole genome shotgun (WGS) entry which is preliminary data.</text>
</comment>
<dbReference type="GO" id="GO:0005829">
    <property type="term" value="C:cytosol"/>
    <property type="evidence" value="ECO:0007669"/>
    <property type="project" value="TreeGrafter"/>
</dbReference>
<dbReference type="Proteomes" id="UP000664132">
    <property type="component" value="Unassembled WGS sequence"/>
</dbReference>
<dbReference type="SUPFAM" id="SSF53254">
    <property type="entry name" value="Phosphoglycerate mutase-like"/>
    <property type="match status" value="1"/>
</dbReference>
<dbReference type="InterPro" id="IPR001345">
    <property type="entry name" value="PG/BPGM_mutase_AS"/>
</dbReference>
<evidence type="ECO:0000256" key="2">
    <source>
        <dbReference type="PIRSR" id="PIRSR613078-1"/>
    </source>
</evidence>
<dbReference type="GO" id="GO:0043456">
    <property type="term" value="P:regulation of pentose-phosphate shunt"/>
    <property type="evidence" value="ECO:0007669"/>
    <property type="project" value="TreeGrafter"/>
</dbReference>
<proteinExistence type="predicted"/>
<dbReference type="GO" id="GO:0004331">
    <property type="term" value="F:fructose-2,6-bisphosphate 2-phosphatase activity"/>
    <property type="evidence" value="ECO:0007669"/>
    <property type="project" value="TreeGrafter"/>
</dbReference>
<gene>
    <name evidence="5" type="ORF">IFR04_015426</name>
</gene>
<dbReference type="OrthoDB" id="354304at2759"/>
<protein>
    <recommendedName>
        <fullName evidence="7">Phosphoglycerate mutase-like protein</fullName>
    </recommendedName>
</protein>
<keyword evidence="6" id="KW-1185">Reference proteome</keyword>
<evidence type="ECO:0008006" key="7">
    <source>
        <dbReference type="Google" id="ProtNLM"/>
    </source>
</evidence>
<feature type="region of interest" description="Disordered" evidence="4">
    <location>
        <begin position="241"/>
        <end position="277"/>
    </location>
</feature>
<sequence length="328" mass="36120">MASDQSELNNHPSYHGGRMRLLLIRHGETVHNVASVYAGVTDSALTNHGVLQANRLATHLATTDVKISHIFSSDLQRAFKTAEAIRVAQSHAPMETTKLEVLREQDFGFYEGKSFIERPKEGNQSGKAAHQEVHRNDPGFKDVESKESMKARSDTFIDTHLTPLLHAVSEEHTVAIVAHGIILSHLWRAILKRFHPSKVSVSQGIQPAGNGFGLEHLGGWSNTGYLDLEVKREAKVVPAPVEKTEPAPISEISPGTSDLPQKPSTTPPNIPETLNPPHQPLDMSLLVKAVNSKEHLVGLKKTRGGIGSLEHDTKQKTVDSFFKKRRIE</sequence>
<dbReference type="InterPro" id="IPR051695">
    <property type="entry name" value="Phosphoglycerate_Mutase"/>
</dbReference>
<feature type="active site" description="Proton donor/acceptor" evidence="2">
    <location>
        <position position="104"/>
    </location>
</feature>
<dbReference type="InterPro" id="IPR013078">
    <property type="entry name" value="His_Pase_superF_clade-1"/>
</dbReference>
<feature type="binding site" evidence="3">
    <location>
        <position position="77"/>
    </location>
    <ligand>
        <name>substrate</name>
    </ligand>
</feature>
<evidence type="ECO:0000313" key="6">
    <source>
        <dbReference type="Proteomes" id="UP000664132"/>
    </source>
</evidence>
<dbReference type="SMART" id="SM00855">
    <property type="entry name" value="PGAM"/>
    <property type="match status" value="1"/>
</dbReference>
<evidence type="ECO:0000313" key="5">
    <source>
        <dbReference type="EMBL" id="KAG4411439.1"/>
    </source>
</evidence>